<keyword evidence="3" id="KW-1185">Reference proteome</keyword>
<keyword evidence="1" id="KW-0732">Signal</keyword>
<feature type="signal peptide" evidence="1">
    <location>
        <begin position="1"/>
        <end position="22"/>
    </location>
</feature>
<sequence>MPIAKQRASSSRLSLIASSAVAMPAGCEATTAGSMPQRWFDEEIGYIGDMPACTRIPTDTHRQ</sequence>
<proteinExistence type="predicted"/>
<accession>A0A6S7BH89</accession>
<dbReference type="EMBL" id="CADIKK010000024">
    <property type="protein sequence ID" value="CAB3798650.1"/>
    <property type="molecule type" value="Genomic_DNA"/>
</dbReference>
<dbReference type="Proteomes" id="UP000494365">
    <property type="component" value="Unassembled WGS sequence"/>
</dbReference>
<organism evidence="2 3">
    <name type="scientific">Paraburkholderia ultramafica</name>
    <dbReference type="NCBI Taxonomy" id="1544867"/>
    <lineage>
        <taxon>Bacteria</taxon>
        <taxon>Pseudomonadati</taxon>
        <taxon>Pseudomonadota</taxon>
        <taxon>Betaproteobacteria</taxon>
        <taxon>Burkholderiales</taxon>
        <taxon>Burkholderiaceae</taxon>
        <taxon>Paraburkholderia</taxon>
    </lineage>
</organism>
<reference evidence="2 3" key="1">
    <citation type="submission" date="2020-04" db="EMBL/GenBank/DDBJ databases">
        <authorList>
            <person name="De Canck E."/>
        </authorList>
    </citation>
    <scope>NUCLEOTIDE SEQUENCE [LARGE SCALE GENOMIC DNA]</scope>
    <source>
        <strain evidence="2 3">LMG 28614</strain>
    </source>
</reference>
<evidence type="ECO:0000313" key="3">
    <source>
        <dbReference type="Proteomes" id="UP000494365"/>
    </source>
</evidence>
<evidence type="ECO:0000256" key="1">
    <source>
        <dbReference type="SAM" id="SignalP"/>
    </source>
</evidence>
<feature type="chain" id="PRO_5028898569" evidence="1">
    <location>
        <begin position="23"/>
        <end position="63"/>
    </location>
</feature>
<dbReference type="AlphaFoldDB" id="A0A6S7BH89"/>
<name>A0A6S7BH89_9BURK</name>
<protein>
    <submittedName>
        <fullName evidence="2">Uncharacterized protein</fullName>
    </submittedName>
</protein>
<evidence type="ECO:0000313" key="2">
    <source>
        <dbReference type="EMBL" id="CAB3798650.1"/>
    </source>
</evidence>
<gene>
    <name evidence="2" type="ORF">LMG28614_04812</name>
</gene>